<dbReference type="GO" id="GO:0004553">
    <property type="term" value="F:hydrolase activity, hydrolyzing O-glycosyl compounds"/>
    <property type="evidence" value="ECO:0007669"/>
    <property type="project" value="InterPro"/>
</dbReference>
<dbReference type="Proteomes" id="UP000215145">
    <property type="component" value="Unassembled WGS sequence"/>
</dbReference>
<dbReference type="SUPFAM" id="SSF49785">
    <property type="entry name" value="Galactose-binding domain-like"/>
    <property type="match status" value="2"/>
</dbReference>
<dbReference type="CDD" id="cd00413">
    <property type="entry name" value="Glyco_hydrolase_16"/>
    <property type="match status" value="1"/>
</dbReference>
<sequence>MRLSTKGFSSIRTVLPICLLMAAITPALTPAPAFADAPAGQGYTLYYSDEFEDNAVNENDWMYRDAGPYSKGYNKKENVREADGALNIDFKKELINSKSYYTSGGVVTKKVFGYGYYETRAKIFNGTTGLHGAFWSMGLSNHLSQNNITGLAAEIAAGNLPYYNQITEIDGFENPNSGNHISTGTVTHVPGYAGPRKGVDVPNIDQWHVYGYEWTPAAIKFYVDGVLQHVIDLSVTPQPFSPANFWLTSLVGYDVADDSKLPGTTQFDYFRYYNKNYSGANHIGNAEMEYTAKETARGYTDQDTPSWIEIGDKTASFMTTTDAHNGLRALKHASSSNYQVTTKQHLNGLASGDYQLSAWVKSSGGQTQARMGVSNYGGTEMYVDIPASSTWTKVTLNNIPVTSGQATIALTSNADSTEWMLIDDVSFHDTTPPPIENGNEYEYQAEALSASVSAGDQYSSYTDSAAGKVFSGFLSNSIGDYIQYNVNVPQAGTYNVFVRDRVAANKGIYQLAVNNANVGTTADQYATVTGFAESSLGTVTIGAAGNQTFRFTVTGKSAASSGYTLGFDSIKLVRADKKYEVELLPASVSAGDWESDFTDTAGITSNSLLGNAIGDYIQYTVGVAQPGTYNVYAGDRLASNKGIYQLSVNGTNVGSAVDQYASTSGYSKSNLGTVTIGAAGSQTFRFTVTGKNAAASSYGLGFDYIILVKN</sequence>
<evidence type="ECO:0000313" key="6">
    <source>
        <dbReference type="Proteomes" id="UP000215145"/>
    </source>
</evidence>
<protein>
    <recommendedName>
        <fullName evidence="7">GH16 domain-containing protein</fullName>
    </recommendedName>
</protein>
<proteinExistence type="inferred from homology"/>
<keyword evidence="2" id="KW-0732">Signal</keyword>
<dbReference type="GO" id="GO:0005975">
    <property type="term" value="P:carbohydrate metabolic process"/>
    <property type="evidence" value="ECO:0007669"/>
    <property type="project" value="InterPro"/>
</dbReference>
<dbReference type="RefSeq" id="WP_089523479.1">
    <property type="nucleotide sequence ID" value="NZ_NMUQ01000001.1"/>
</dbReference>
<evidence type="ECO:0000259" key="3">
    <source>
        <dbReference type="PROSITE" id="PS51175"/>
    </source>
</evidence>
<comment type="caution">
    <text evidence="5">The sequence shown here is derived from an EMBL/GenBank/DDBJ whole genome shotgun (WGS) entry which is preliminary data.</text>
</comment>
<comment type="similarity">
    <text evidence="1">Belongs to the glycosyl hydrolase 16 family.</text>
</comment>
<feature type="signal peptide" evidence="2">
    <location>
        <begin position="1"/>
        <end position="35"/>
    </location>
</feature>
<dbReference type="InterPro" id="IPR005084">
    <property type="entry name" value="CBM6"/>
</dbReference>
<feature type="domain" description="CBM6" evidence="3">
    <location>
        <begin position="441"/>
        <end position="573"/>
    </location>
</feature>
<dbReference type="Gene3D" id="2.60.120.260">
    <property type="entry name" value="Galactose-binding domain-like"/>
    <property type="match status" value="3"/>
</dbReference>
<dbReference type="GO" id="GO:0030246">
    <property type="term" value="F:carbohydrate binding"/>
    <property type="evidence" value="ECO:0007669"/>
    <property type="project" value="InterPro"/>
</dbReference>
<dbReference type="InterPro" id="IPR000757">
    <property type="entry name" value="Beta-glucanase-like"/>
</dbReference>
<dbReference type="PANTHER" id="PTHR10963">
    <property type="entry name" value="GLYCOSYL HYDROLASE-RELATED"/>
    <property type="match status" value="1"/>
</dbReference>
<evidence type="ECO:0000313" key="5">
    <source>
        <dbReference type="EMBL" id="OXM16394.1"/>
    </source>
</evidence>
<evidence type="ECO:0000256" key="1">
    <source>
        <dbReference type="ARBA" id="ARBA00006865"/>
    </source>
</evidence>
<name>A0A229P368_9BACL</name>
<dbReference type="AlphaFoldDB" id="A0A229P368"/>
<accession>A0A229P368</accession>
<dbReference type="InterPro" id="IPR013320">
    <property type="entry name" value="ConA-like_dom_sf"/>
</dbReference>
<organism evidence="5 6">
    <name type="scientific">Paenibacillus herberti</name>
    <dbReference type="NCBI Taxonomy" id="1619309"/>
    <lineage>
        <taxon>Bacteria</taxon>
        <taxon>Bacillati</taxon>
        <taxon>Bacillota</taxon>
        <taxon>Bacilli</taxon>
        <taxon>Bacillales</taxon>
        <taxon>Paenibacillaceae</taxon>
        <taxon>Paenibacillus</taxon>
    </lineage>
</organism>
<dbReference type="Pfam" id="PF00722">
    <property type="entry name" value="Glyco_hydro_16"/>
    <property type="match status" value="1"/>
</dbReference>
<dbReference type="InterPro" id="IPR050546">
    <property type="entry name" value="Glycosyl_Hydrlase_16"/>
</dbReference>
<reference evidence="5 6" key="1">
    <citation type="submission" date="2017-07" db="EMBL/GenBank/DDBJ databases">
        <title>Paenibacillus herberti R33 genome sequencing and assembly.</title>
        <authorList>
            <person name="Su W."/>
        </authorList>
    </citation>
    <scope>NUCLEOTIDE SEQUENCE [LARGE SCALE GENOMIC DNA]</scope>
    <source>
        <strain evidence="5 6">R33</strain>
    </source>
</reference>
<dbReference type="PROSITE" id="PS51175">
    <property type="entry name" value="CBM6"/>
    <property type="match status" value="1"/>
</dbReference>
<dbReference type="Gene3D" id="2.60.120.200">
    <property type="match status" value="1"/>
</dbReference>
<evidence type="ECO:0000259" key="4">
    <source>
        <dbReference type="PROSITE" id="PS51762"/>
    </source>
</evidence>
<dbReference type="InterPro" id="IPR008979">
    <property type="entry name" value="Galactose-bd-like_sf"/>
</dbReference>
<feature type="domain" description="GH16" evidence="4">
    <location>
        <begin position="24"/>
        <end position="278"/>
    </location>
</feature>
<dbReference type="SUPFAM" id="SSF49899">
    <property type="entry name" value="Concanavalin A-like lectins/glucanases"/>
    <property type="match status" value="1"/>
</dbReference>
<gene>
    <name evidence="5" type="ORF">CGZ75_06885</name>
</gene>
<evidence type="ECO:0008006" key="7">
    <source>
        <dbReference type="Google" id="ProtNLM"/>
    </source>
</evidence>
<dbReference type="PROSITE" id="PS51762">
    <property type="entry name" value="GH16_2"/>
    <property type="match status" value="1"/>
</dbReference>
<dbReference type="OrthoDB" id="2500405at2"/>
<dbReference type="EMBL" id="NMUQ01000001">
    <property type="protein sequence ID" value="OXM16394.1"/>
    <property type="molecule type" value="Genomic_DNA"/>
</dbReference>
<evidence type="ECO:0000256" key="2">
    <source>
        <dbReference type="SAM" id="SignalP"/>
    </source>
</evidence>
<feature type="chain" id="PRO_5012963373" description="GH16 domain-containing protein" evidence="2">
    <location>
        <begin position="36"/>
        <end position="710"/>
    </location>
</feature>
<dbReference type="PANTHER" id="PTHR10963:SF55">
    <property type="entry name" value="GLYCOSIDE HYDROLASE FAMILY 16 PROTEIN"/>
    <property type="match status" value="1"/>
</dbReference>
<keyword evidence="6" id="KW-1185">Reference proteome</keyword>